<dbReference type="AlphaFoldDB" id="A0A815HSW4"/>
<dbReference type="EMBL" id="CAJNOL010001434">
    <property type="protein sequence ID" value="CAF1359124.1"/>
    <property type="molecule type" value="Genomic_DNA"/>
</dbReference>
<proteinExistence type="predicted"/>
<evidence type="ECO:0000256" key="2">
    <source>
        <dbReference type="ARBA" id="ARBA00022803"/>
    </source>
</evidence>
<evidence type="ECO:0000313" key="7">
    <source>
        <dbReference type="Proteomes" id="UP000663870"/>
    </source>
</evidence>
<dbReference type="SMART" id="SM00028">
    <property type="entry name" value="TPR"/>
    <property type="match status" value="5"/>
</dbReference>
<feature type="repeat" description="TPR" evidence="3">
    <location>
        <begin position="524"/>
        <end position="557"/>
    </location>
</feature>
<feature type="repeat" description="TPR" evidence="3">
    <location>
        <begin position="608"/>
        <end position="641"/>
    </location>
</feature>
<keyword evidence="2 3" id="KW-0802">TPR repeat</keyword>
<feature type="repeat" description="TPR" evidence="3">
    <location>
        <begin position="482"/>
        <end position="515"/>
    </location>
</feature>
<dbReference type="PANTHER" id="PTHR45641">
    <property type="entry name" value="TETRATRICOPEPTIDE REPEAT PROTEIN (AFU_ORTHOLOGUE AFUA_6G03870)"/>
    <property type="match status" value="1"/>
</dbReference>
<reference evidence="5" key="1">
    <citation type="submission" date="2021-02" db="EMBL/GenBank/DDBJ databases">
        <authorList>
            <person name="Nowell W R."/>
        </authorList>
    </citation>
    <scope>NUCLEOTIDE SEQUENCE</scope>
</reference>
<sequence>MGNIFGSSTLKDVNLETFHLVWLDPAADDTAEDEEGQQLLRTSINYLRKFKDIEKCENYIQTVSKSDRIVFIVTGRLGQEMMPRIHQLRQISSIYIYCMDKDYHEEWSKDFTKVRGVVVELEDLVTKIRSDQITRIRNKVDEPVSISIFDPNIDSRQWTMGSNTQFIYSQSLIDFFLRMKPTTKDKTDLISLCEEEYFNNKPELAIVHEFQRDYRPERALWWYTRDSFLSRLLNKALRVQNTNLLLLFRFFIHDIDRQLRYYQSKSVMYVYRSQLMSNDELQLFKDSIGKFIAMDSFLSTILNREQAIDFVKTLIPVNELQHTLFEIEADPQYATSKPFANITAYSYHANEEILFMIGSIFRLIDIRCDNDQVWIIRMKLCNEDDQNIKSTFDYIKKDQNEETNLFSFINILRRLGKSDEAEKYCLRLSVELPRNDYDLSVCYQILGNLASENNDLETCLTWYKKSLECATRSLKSLDPRLITNYTTIAAVYRQKGDYKQALELYNKTLTIAKEVFGEEHFCIAEYYKNIGIIYQANKQWFDALDYYLKALVIQHKQSSMEHTQISLLLNNMADCHADLGLYDLALTHYDLSLKTLKTSELPQNRNVASTLHKIGCVYEKKKDLQQTLSYYQQAINIYRHTLTSTHPTFIQLEQDVQRISSELEKKN</sequence>
<dbReference type="Pfam" id="PF13424">
    <property type="entry name" value="TPR_12"/>
    <property type="match status" value="2"/>
</dbReference>
<dbReference type="PROSITE" id="PS51996">
    <property type="entry name" value="TR_MART"/>
    <property type="match status" value="1"/>
</dbReference>
<keyword evidence="1" id="KW-0677">Repeat</keyword>
<dbReference type="EMBL" id="CAJNOH010000079">
    <property type="protein sequence ID" value="CAF0847218.1"/>
    <property type="molecule type" value="Genomic_DNA"/>
</dbReference>
<evidence type="ECO:0000313" key="5">
    <source>
        <dbReference type="EMBL" id="CAF1359124.1"/>
    </source>
</evidence>
<comment type="caution">
    <text evidence="5">The sequence shown here is derived from an EMBL/GenBank/DDBJ whole genome shotgun (WGS) entry which is preliminary data.</text>
</comment>
<dbReference type="Gene3D" id="1.25.40.10">
    <property type="entry name" value="Tetratricopeptide repeat domain"/>
    <property type="match status" value="2"/>
</dbReference>
<dbReference type="Proteomes" id="UP000663854">
    <property type="component" value="Unassembled WGS sequence"/>
</dbReference>
<dbReference type="EMBL" id="CAJNOL010001435">
    <property type="protein sequence ID" value="CAF1359290.1"/>
    <property type="molecule type" value="Genomic_DNA"/>
</dbReference>
<name>A0A815HSW4_9BILA</name>
<evidence type="ECO:0000313" key="6">
    <source>
        <dbReference type="EMBL" id="CAF1359290.1"/>
    </source>
</evidence>
<dbReference type="Proteomes" id="UP000663870">
    <property type="component" value="Unassembled WGS sequence"/>
</dbReference>
<dbReference type="Gene3D" id="3.90.176.10">
    <property type="entry name" value="Toxin ADP-ribosyltransferase, Chain A, domain 1"/>
    <property type="match status" value="1"/>
</dbReference>
<gene>
    <name evidence="5" type="ORF">JXQ802_LOCUS32524</name>
    <name evidence="6" type="ORF">JXQ802_LOCUS32532</name>
    <name evidence="4" type="ORF">PYM288_LOCUS6877</name>
</gene>
<dbReference type="InterPro" id="IPR011990">
    <property type="entry name" value="TPR-like_helical_dom_sf"/>
</dbReference>
<organism evidence="5 7">
    <name type="scientific">Rotaria sordida</name>
    <dbReference type="NCBI Taxonomy" id="392033"/>
    <lineage>
        <taxon>Eukaryota</taxon>
        <taxon>Metazoa</taxon>
        <taxon>Spiralia</taxon>
        <taxon>Gnathifera</taxon>
        <taxon>Rotifera</taxon>
        <taxon>Eurotatoria</taxon>
        <taxon>Bdelloidea</taxon>
        <taxon>Philodinida</taxon>
        <taxon>Philodinidae</taxon>
        <taxon>Rotaria</taxon>
    </lineage>
</organism>
<dbReference type="PANTHER" id="PTHR45641:SF19">
    <property type="entry name" value="NEPHROCYSTIN-3"/>
    <property type="match status" value="1"/>
</dbReference>
<evidence type="ECO:0000256" key="1">
    <source>
        <dbReference type="ARBA" id="ARBA00022737"/>
    </source>
</evidence>
<protein>
    <submittedName>
        <fullName evidence="5">Uncharacterized protein</fullName>
    </submittedName>
</protein>
<dbReference type="InterPro" id="IPR019734">
    <property type="entry name" value="TPR_rpt"/>
</dbReference>
<keyword evidence="7" id="KW-1185">Reference proteome</keyword>
<dbReference type="PROSITE" id="PS50005">
    <property type="entry name" value="TPR"/>
    <property type="match status" value="3"/>
</dbReference>
<dbReference type="SUPFAM" id="SSF48452">
    <property type="entry name" value="TPR-like"/>
    <property type="match status" value="2"/>
</dbReference>
<evidence type="ECO:0000256" key="3">
    <source>
        <dbReference type="PROSITE-ProRule" id="PRU00339"/>
    </source>
</evidence>
<dbReference type="SUPFAM" id="SSF56399">
    <property type="entry name" value="ADP-ribosylation"/>
    <property type="match status" value="1"/>
</dbReference>
<accession>A0A815HSW4</accession>
<evidence type="ECO:0000313" key="4">
    <source>
        <dbReference type="EMBL" id="CAF0847218.1"/>
    </source>
</evidence>